<keyword evidence="2" id="KW-1185">Reference proteome</keyword>
<dbReference type="GeneID" id="9744156"/>
<protein>
    <submittedName>
        <fullName evidence="1">Uncharacterized protein</fullName>
    </submittedName>
</protein>
<gene>
    <name evidence="1" type="ordered locus">Mpet_1684</name>
</gene>
<dbReference type="STRING" id="679926.Mpet_1684"/>
<accession>E1RHD3</accession>
<name>E1RHD3_METP4</name>
<dbReference type="KEGG" id="mpi:Mpet_1684"/>
<evidence type="ECO:0000313" key="1">
    <source>
        <dbReference type="EMBL" id="ADN36437.1"/>
    </source>
</evidence>
<dbReference type="HOGENOM" id="CLU_2115501_0_0_2"/>
<dbReference type="RefSeq" id="WP_013329614.1">
    <property type="nucleotide sequence ID" value="NC_014507.1"/>
</dbReference>
<dbReference type="OrthoDB" id="106202at2157"/>
<dbReference type="EMBL" id="CP002117">
    <property type="protein sequence ID" value="ADN36437.1"/>
    <property type="molecule type" value="Genomic_DNA"/>
</dbReference>
<dbReference type="AlphaFoldDB" id="E1RHD3"/>
<organism evidence="1 2">
    <name type="scientific">Methanolacinia petrolearia (strain DSM 11571 / OCM 486 / SEBR 4847)</name>
    <name type="common">Methanoplanus petrolearius</name>
    <dbReference type="NCBI Taxonomy" id="679926"/>
    <lineage>
        <taxon>Archaea</taxon>
        <taxon>Methanobacteriati</taxon>
        <taxon>Methanobacteriota</taxon>
        <taxon>Stenosarchaea group</taxon>
        <taxon>Methanomicrobia</taxon>
        <taxon>Methanomicrobiales</taxon>
        <taxon>Methanomicrobiaceae</taxon>
        <taxon>Methanolacinia</taxon>
    </lineage>
</organism>
<proteinExistence type="predicted"/>
<dbReference type="eggNOG" id="arCOG06905">
    <property type="taxonomic scope" value="Archaea"/>
</dbReference>
<evidence type="ECO:0000313" key="2">
    <source>
        <dbReference type="Proteomes" id="UP000006565"/>
    </source>
</evidence>
<reference evidence="1 2" key="1">
    <citation type="journal article" date="2010" name="Stand. Genomic Sci.">
        <title>Complete genome sequence of Methanoplanus petrolearius type strain (SEBR 4847).</title>
        <authorList>
            <person name="Brambilla E."/>
            <person name="Djao O.D."/>
            <person name="Daligault H."/>
            <person name="Lapidus A."/>
            <person name="Lucas S."/>
            <person name="Hammon N."/>
            <person name="Nolan M."/>
            <person name="Tice H."/>
            <person name="Cheng J.F."/>
            <person name="Han C."/>
            <person name="Tapia R."/>
            <person name="Goodwin L."/>
            <person name="Pitluck S."/>
            <person name="Liolios K."/>
            <person name="Ivanova N."/>
            <person name="Mavromatis K."/>
            <person name="Mikhailova N."/>
            <person name="Pati A."/>
            <person name="Chen A."/>
            <person name="Palaniappan K."/>
            <person name="Land M."/>
            <person name="Hauser L."/>
            <person name="Chang Y.J."/>
            <person name="Jeffries C.D."/>
            <person name="Rohde M."/>
            <person name="Spring S."/>
            <person name="Sikorski J."/>
            <person name="Goker M."/>
            <person name="Woyke T."/>
            <person name="Bristow J."/>
            <person name="Eisen J.A."/>
            <person name="Markowitz V."/>
            <person name="Hugenholtz P."/>
            <person name="Kyrpides N.C."/>
            <person name="Klenk H.P."/>
        </authorList>
    </citation>
    <scope>NUCLEOTIDE SEQUENCE [LARGE SCALE GENOMIC DNA]</scope>
    <source>
        <strain evidence="2">DSM 11571 / OCM 486 / SEBR 4847</strain>
    </source>
</reference>
<sequence>MNPEPGRILLSDDDSLRIEAGGVCLFILKEDVDDLVSSGCVVPVTKPVPGKEDALSIEGHAAISPGGKAVKIFTTAGHYIVPLVSLQRVTGREAVSAPLFPLEPDLPEERQ</sequence>
<dbReference type="Proteomes" id="UP000006565">
    <property type="component" value="Chromosome"/>
</dbReference>